<evidence type="ECO:0000256" key="1">
    <source>
        <dbReference type="SAM" id="Phobius"/>
    </source>
</evidence>
<proteinExistence type="predicted"/>
<gene>
    <name evidence="2" type="ORF">PLEPLA_LOCUS18908</name>
</gene>
<organism evidence="2 3">
    <name type="scientific">Pleuronectes platessa</name>
    <name type="common">European plaice</name>
    <dbReference type="NCBI Taxonomy" id="8262"/>
    <lineage>
        <taxon>Eukaryota</taxon>
        <taxon>Metazoa</taxon>
        <taxon>Chordata</taxon>
        <taxon>Craniata</taxon>
        <taxon>Vertebrata</taxon>
        <taxon>Euteleostomi</taxon>
        <taxon>Actinopterygii</taxon>
        <taxon>Neopterygii</taxon>
        <taxon>Teleostei</taxon>
        <taxon>Neoteleostei</taxon>
        <taxon>Acanthomorphata</taxon>
        <taxon>Carangaria</taxon>
        <taxon>Pleuronectiformes</taxon>
        <taxon>Pleuronectoidei</taxon>
        <taxon>Pleuronectidae</taxon>
        <taxon>Pleuronectes</taxon>
    </lineage>
</organism>
<protein>
    <submittedName>
        <fullName evidence="2">Uncharacterized protein</fullName>
    </submittedName>
</protein>
<dbReference type="EMBL" id="CADEAL010001281">
    <property type="protein sequence ID" value="CAB1430912.1"/>
    <property type="molecule type" value="Genomic_DNA"/>
</dbReference>
<keyword evidence="3" id="KW-1185">Reference proteome</keyword>
<feature type="transmembrane region" description="Helical" evidence="1">
    <location>
        <begin position="38"/>
        <end position="55"/>
    </location>
</feature>
<name>A0A9N7UI58_PLEPL</name>
<evidence type="ECO:0000313" key="2">
    <source>
        <dbReference type="EMBL" id="CAB1430912.1"/>
    </source>
</evidence>
<comment type="caution">
    <text evidence="2">The sequence shown here is derived from an EMBL/GenBank/DDBJ whole genome shotgun (WGS) entry which is preliminary data.</text>
</comment>
<accession>A0A9N7UI58</accession>
<reference evidence="2" key="1">
    <citation type="submission" date="2020-03" db="EMBL/GenBank/DDBJ databases">
        <authorList>
            <person name="Weist P."/>
        </authorList>
    </citation>
    <scope>NUCLEOTIDE SEQUENCE</scope>
</reference>
<dbReference type="Proteomes" id="UP001153269">
    <property type="component" value="Unassembled WGS sequence"/>
</dbReference>
<sequence>MCCLPENQSGKGVARLIRGSYPRATRLKDAAGGVDFNLLRRFVLLYFLLYVYTFMKTNMVKQSRQPSPVVPLQAGPGEGDTGGLLDVNLRIGDGTSRAFARQLAAIGDQMDREWTSRRRNRLPTPLRMLRPAQVLTRTMYRDFHNQLWGFQGLSAAVKSWILSTAPGQGLFRAEAWTDWVSSFKPITSTDWTRGALVTVALVAAVTLLGALWMEWKP</sequence>
<dbReference type="AlphaFoldDB" id="A0A9N7UI58"/>
<keyword evidence="1" id="KW-0812">Transmembrane</keyword>
<keyword evidence="1" id="KW-1133">Transmembrane helix</keyword>
<feature type="transmembrane region" description="Helical" evidence="1">
    <location>
        <begin position="194"/>
        <end position="213"/>
    </location>
</feature>
<keyword evidence="1" id="KW-0472">Membrane</keyword>
<evidence type="ECO:0000313" key="3">
    <source>
        <dbReference type="Proteomes" id="UP001153269"/>
    </source>
</evidence>